<organism evidence="13 14">
    <name type="scientific">Fistulifera solaris</name>
    <name type="common">Oleaginous diatom</name>
    <dbReference type="NCBI Taxonomy" id="1519565"/>
    <lineage>
        <taxon>Eukaryota</taxon>
        <taxon>Sar</taxon>
        <taxon>Stramenopiles</taxon>
        <taxon>Ochrophyta</taxon>
        <taxon>Bacillariophyta</taxon>
        <taxon>Bacillariophyceae</taxon>
        <taxon>Bacillariophycidae</taxon>
        <taxon>Naviculales</taxon>
        <taxon>Naviculaceae</taxon>
        <taxon>Fistulifera</taxon>
    </lineage>
</organism>
<keyword evidence="9" id="KW-0811">Translocation</keyword>
<keyword evidence="8 12" id="KW-1133">Transmembrane helix</keyword>
<evidence type="ECO:0000256" key="3">
    <source>
        <dbReference type="ARBA" id="ARBA00021257"/>
    </source>
</evidence>
<dbReference type="Proteomes" id="UP000198406">
    <property type="component" value="Unassembled WGS sequence"/>
</dbReference>
<keyword evidence="6" id="KW-0256">Endoplasmic reticulum</keyword>
<comment type="similarity">
    <text evidence="2">Belongs to the SEC62 family.</text>
</comment>
<evidence type="ECO:0000256" key="10">
    <source>
        <dbReference type="ARBA" id="ARBA00023136"/>
    </source>
</evidence>
<gene>
    <name evidence="13" type="ORF">FisN_12Lh198</name>
</gene>
<comment type="subcellular location">
    <subcellularLocation>
        <location evidence="1">Endoplasmic reticulum membrane</location>
        <topology evidence="1">Multi-pass membrane protein</topology>
    </subcellularLocation>
</comment>
<dbReference type="Pfam" id="PF03839">
    <property type="entry name" value="Sec62"/>
    <property type="match status" value="1"/>
</dbReference>
<accession>A0A1Z5JM76</accession>
<evidence type="ECO:0000313" key="14">
    <source>
        <dbReference type="Proteomes" id="UP000198406"/>
    </source>
</evidence>
<evidence type="ECO:0000256" key="6">
    <source>
        <dbReference type="ARBA" id="ARBA00022824"/>
    </source>
</evidence>
<keyword evidence="7" id="KW-0653">Protein transport</keyword>
<protein>
    <recommendedName>
        <fullName evidence="3">Translocation protein SEC62</fullName>
    </recommendedName>
</protein>
<evidence type="ECO:0000256" key="9">
    <source>
        <dbReference type="ARBA" id="ARBA00023010"/>
    </source>
</evidence>
<dbReference type="EMBL" id="BDSP01000087">
    <property type="protein sequence ID" value="GAX15107.1"/>
    <property type="molecule type" value="Genomic_DNA"/>
</dbReference>
<keyword evidence="5 12" id="KW-0812">Transmembrane</keyword>
<dbReference type="PANTHER" id="PTHR12443:SF9">
    <property type="entry name" value="TRANSLOCATION PROTEIN SEC62"/>
    <property type="match status" value="1"/>
</dbReference>
<evidence type="ECO:0000256" key="11">
    <source>
        <dbReference type="SAM" id="MobiDB-lite"/>
    </source>
</evidence>
<dbReference type="OrthoDB" id="200187at2759"/>
<dbReference type="PANTHER" id="PTHR12443">
    <property type="entry name" value="TRANSLOCATION PROTEIN SEC62"/>
    <property type="match status" value="1"/>
</dbReference>
<feature type="region of interest" description="Disordered" evidence="11">
    <location>
        <begin position="300"/>
        <end position="331"/>
    </location>
</feature>
<evidence type="ECO:0000256" key="5">
    <source>
        <dbReference type="ARBA" id="ARBA00022692"/>
    </source>
</evidence>
<keyword evidence="10 12" id="KW-0472">Membrane</keyword>
<evidence type="ECO:0000256" key="4">
    <source>
        <dbReference type="ARBA" id="ARBA00022448"/>
    </source>
</evidence>
<evidence type="ECO:0000313" key="13">
    <source>
        <dbReference type="EMBL" id="GAX15107.1"/>
    </source>
</evidence>
<dbReference type="GO" id="GO:0005789">
    <property type="term" value="C:endoplasmic reticulum membrane"/>
    <property type="evidence" value="ECO:0007669"/>
    <property type="project" value="UniProtKB-SubCell"/>
</dbReference>
<evidence type="ECO:0000256" key="7">
    <source>
        <dbReference type="ARBA" id="ARBA00022927"/>
    </source>
</evidence>
<proteinExistence type="inferred from homology"/>
<keyword evidence="4" id="KW-0813">Transport</keyword>
<sequence>MATDTTKEKGEGSGVPFYDDLENLKKLCDFLRSKNGPPVREALLMEKRVHYLKGEKLVNFMFEPKKGVKWPKKLPKFESRQDAIAVCKELCKHQFLLRSEKRGKGDLGVSRVREFDEAGYFTWLYEGDKTVSHVMTTLLIVGFLFCVCFPIWPAFLRLFVWYMSVTFLLFTFGLITLRGFAFLFIWMIGFEFWFLPNLFDESLGFVDSFSPVYSFESTKPGQLPYRIGVAVAFFSFCWWAITQPSEFDGFVAAQGDFLKDLYAGTLLSDMSQSDKENIDKPKVQSLEDLLKSLEDDMENENFRKEVDEEEKLESLLDNLVGTEENVEEEEE</sequence>
<evidence type="ECO:0000256" key="1">
    <source>
        <dbReference type="ARBA" id="ARBA00004477"/>
    </source>
</evidence>
<evidence type="ECO:0000256" key="8">
    <source>
        <dbReference type="ARBA" id="ARBA00022989"/>
    </source>
</evidence>
<evidence type="ECO:0000256" key="12">
    <source>
        <dbReference type="SAM" id="Phobius"/>
    </source>
</evidence>
<feature type="transmembrane region" description="Helical" evidence="12">
    <location>
        <begin position="134"/>
        <end position="152"/>
    </location>
</feature>
<keyword evidence="14" id="KW-1185">Reference proteome</keyword>
<reference evidence="13 14" key="1">
    <citation type="journal article" date="2015" name="Plant Cell">
        <title>Oil accumulation by the oleaginous diatom Fistulifera solaris as revealed by the genome and transcriptome.</title>
        <authorList>
            <person name="Tanaka T."/>
            <person name="Maeda Y."/>
            <person name="Veluchamy A."/>
            <person name="Tanaka M."/>
            <person name="Abida H."/>
            <person name="Marechal E."/>
            <person name="Bowler C."/>
            <person name="Muto M."/>
            <person name="Sunaga Y."/>
            <person name="Tanaka M."/>
            <person name="Yoshino T."/>
            <person name="Taniguchi T."/>
            <person name="Fukuda Y."/>
            <person name="Nemoto M."/>
            <person name="Matsumoto M."/>
            <person name="Wong P.S."/>
            <person name="Aburatani S."/>
            <person name="Fujibuchi W."/>
        </authorList>
    </citation>
    <scope>NUCLEOTIDE SEQUENCE [LARGE SCALE GENOMIC DNA]</scope>
    <source>
        <strain evidence="13 14">JPCC DA0580</strain>
    </source>
</reference>
<comment type="caution">
    <text evidence="13">The sequence shown here is derived from an EMBL/GenBank/DDBJ whole genome shotgun (WGS) entry which is preliminary data.</text>
</comment>
<dbReference type="InParanoid" id="A0A1Z5JM76"/>
<name>A0A1Z5JM76_FISSO</name>
<dbReference type="AlphaFoldDB" id="A0A1Z5JM76"/>
<dbReference type="GO" id="GO:0031204">
    <property type="term" value="P:post-translational protein targeting to membrane, translocation"/>
    <property type="evidence" value="ECO:0007669"/>
    <property type="project" value="TreeGrafter"/>
</dbReference>
<dbReference type="InterPro" id="IPR004728">
    <property type="entry name" value="Sec62"/>
</dbReference>
<evidence type="ECO:0000256" key="2">
    <source>
        <dbReference type="ARBA" id="ARBA00010604"/>
    </source>
</evidence>
<dbReference type="FunCoup" id="A0A1Z5JM76">
    <property type="interactions" value="99"/>
</dbReference>